<dbReference type="Proteomes" id="UP000660265">
    <property type="component" value="Unassembled WGS sequence"/>
</dbReference>
<evidence type="ECO:0000313" key="2">
    <source>
        <dbReference type="Proteomes" id="UP000660265"/>
    </source>
</evidence>
<accession>A0ABQ2EW74</accession>
<sequence>MNALALTDLDVPLRALRTLAVEFPDLPAVDVQVSQVYPDRLELSIHNNLTAFEAWRTALGISPDAVAWHGEARMFWLEGVTTFAGAAVHLTGFAKLEQRVPAPPELVAAGGSA</sequence>
<evidence type="ECO:0000313" key="1">
    <source>
        <dbReference type="EMBL" id="GGK23719.1"/>
    </source>
</evidence>
<keyword evidence="2" id="KW-1185">Reference proteome</keyword>
<dbReference type="RefSeq" id="WP_189111133.1">
    <property type="nucleotide sequence ID" value="NZ_BMMV01000029.1"/>
</dbReference>
<dbReference type="EMBL" id="BMMV01000029">
    <property type="protein sequence ID" value="GGK23719.1"/>
    <property type="molecule type" value="Genomic_DNA"/>
</dbReference>
<name>A0ABQ2EW74_9ACTN</name>
<proteinExistence type="predicted"/>
<organism evidence="1 2">
    <name type="scientific">Streptomyces camponoticapitis</name>
    <dbReference type="NCBI Taxonomy" id="1616125"/>
    <lineage>
        <taxon>Bacteria</taxon>
        <taxon>Bacillati</taxon>
        <taxon>Actinomycetota</taxon>
        <taxon>Actinomycetes</taxon>
        <taxon>Kitasatosporales</taxon>
        <taxon>Streptomycetaceae</taxon>
        <taxon>Streptomyces</taxon>
    </lineage>
</organism>
<reference evidence="2" key="1">
    <citation type="journal article" date="2019" name="Int. J. Syst. Evol. Microbiol.">
        <title>The Global Catalogue of Microorganisms (GCM) 10K type strain sequencing project: providing services to taxonomists for standard genome sequencing and annotation.</title>
        <authorList>
            <consortium name="The Broad Institute Genomics Platform"/>
            <consortium name="The Broad Institute Genome Sequencing Center for Infectious Disease"/>
            <person name="Wu L."/>
            <person name="Ma J."/>
        </authorList>
    </citation>
    <scope>NUCLEOTIDE SEQUENCE [LARGE SCALE GENOMIC DNA]</scope>
    <source>
        <strain evidence="2">CGMCC 4.7275</strain>
    </source>
</reference>
<comment type="caution">
    <text evidence="1">The sequence shown here is derived from an EMBL/GenBank/DDBJ whole genome shotgun (WGS) entry which is preliminary data.</text>
</comment>
<protein>
    <submittedName>
        <fullName evidence="1">Uncharacterized protein</fullName>
    </submittedName>
</protein>
<gene>
    <name evidence="1" type="ORF">GCM10011583_64570</name>
</gene>